<proteinExistence type="predicted"/>
<dbReference type="SUPFAM" id="SSF52058">
    <property type="entry name" value="L domain-like"/>
    <property type="match status" value="1"/>
</dbReference>
<dbReference type="AlphaFoldDB" id="A0AAD5DLS8"/>
<feature type="region of interest" description="Disordered" evidence="2">
    <location>
        <begin position="208"/>
        <end position="227"/>
    </location>
</feature>
<dbReference type="GO" id="GO:0005930">
    <property type="term" value="C:axoneme"/>
    <property type="evidence" value="ECO:0007669"/>
    <property type="project" value="UniProtKB-SubCell"/>
</dbReference>
<gene>
    <name evidence="4" type="ORF">COHA_007674</name>
</gene>
<reference evidence="4" key="1">
    <citation type="submission" date="2020-11" db="EMBL/GenBank/DDBJ databases">
        <title>Chlorella ohadii genome sequencing and assembly.</title>
        <authorList>
            <person name="Murik O."/>
            <person name="Treves H."/>
            <person name="Kedem I."/>
            <person name="Shotland Y."/>
            <person name="Kaplan A."/>
        </authorList>
    </citation>
    <scope>NUCLEOTIDE SEQUENCE</scope>
    <source>
        <strain evidence="4">1</strain>
    </source>
</reference>
<dbReference type="PROSITE" id="PS50181">
    <property type="entry name" value="FBOX"/>
    <property type="match status" value="1"/>
</dbReference>
<evidence type="ECO:0000313" key="5">
    <source>
        <dbReference type="Proteomes" id="UP001205105"/>
    </source>
</evidence>
<dbReference type="Gene3D" id="3.80.10.10">
    <property type="entry name" value="Ribonuclease Inhibitor"/>
    <property type="match status" value="1"/>
</dbReference>
<evidence type="ECO:0000259" key="3">
    <source>
        <dbReference type="PROSITE" id="PS50181"/>
    </source>
</evidence>
<evidence type="ECO:0000256" key="1">
    <source>
        <dbReference type="ARBA" id="ARBA00004430"/>
    </source>
</evidence>
<dbReference type="EMBL" id="JADXDR010000124">
    <property type="protein sequence ID" value="KAI7838531.1"/>
    <property type="molecule type" value="Genomic_DNA"/>
</dbReference>
<organism evidence="4 5">
    <name type="scientific">Chlorella ohadii</name>
    <dbReference type="NCBI Taxonomy" id="2649997"/>
    <lineage>
        <taxon>Eukaryota</taxon>
        <taxon>Viridiplantae</taxon>
        <taxon>Chlorophyta</taxon>
        <taxon>core chlorophytes</taxon>
        <taxon>Trebouxiophyceae</taxon>
        <taxon>Chlorellales</taxon>
        <taxon>Chlorellaceae</taxon>
        <taxon>Chlorella clade</taxon>
        <taxon>Chlorella</taxon>
    </lineage>
</organism>
<dbReference type="Proteomes" id="UP001205105">
    <property type="component" value="Unassembled WGS sequence"/>
</dbReference>
<keyword evidence="5" id="KW-1185">Reference proteome</keyword>
<dbReference type="SUPFAM" id="SSF81383">
    <property type="entry name" value="F-box domain"/>
    <property type="match status" value="1"/>
</dbReference>
<accession>A0AAD5DLS8</accession>
<dbReference type="Pfam" id="PF12937">
    <property type="entry name" value="F-box-like"/>
    <property type="match status" value="1"/>
</dbReference>
<dbReference type="Gene3D" id="1.20.1280.50">
    <property type="match status" value="1"/>
</dbReference>
<dbReference type="InterPro" id="IPR032675">
    <property type="entry name" value="LRR_dom_sf"/>
</dbReference>
<evidence type="ECO:0000256" key="2">
    <source>
        <dbReference type="SAM" id="MobiDB-lite"/>
    </source>
</evidence>
<sequence length="533" mass="56585">MPIRSKRQGVHALPTELLTRVLGHLAARERAVAEVVCQRWRRVLSRPDTLSGVVEAKFTHDRSRQLPAFCAWLQRRLGSGGTVANMAAARMPRPLPPAELCLQLSQPPTAPDAATNMMSLAMLLGAAGSRLTGVDLQLSTAFCGSGGGSGSSGALQLDILCLPLSAATRLAIQAPAIDLSDGLAHLTGLQELCLEYDSLTSRVGTPASCNTGRTGGGGHSPSCNGSTTAESSSALGCSPQHGCSSAEPQPLLRLPTGLTRVELLGCPEPGFHQPLPQLRHLFSSRHTALLDLDLSYNSPASCDDLAGFGCLNRLQRLVWRGAAGFGLAALPPQLSGLAQLSYLDLSVMAFRQEDVALLACLTGLRALGLEATGNQPAQLDFADLALPRLEVLSLERVEFVLDSACEAPFWSTLHTLQADSATVGGLWVFDLEESYLSRRVAASFCWVCLEELRHVVVTNMNSVAALEDAVKGLADMAGLRRLTVPCFACSHRLAEALMGLAQQRPALQVKVVKREMLDLEELCQAAGLPLVPA</sequence>
<dbReference type="InterPro" id="IPR001810">
    <property type="entry name" value="F-box_dom"/>
</dbReference>
<comment type="caution">
    <text evidence="4">The sequence shown here is derived from an EMBL/GenBank/DDBJ whole genome shotgun (WGS) entry which is preliminary data.</text>
</comment>
<evidence type="ECO:0000313" key="4">
    <source>
        <dbReference type="EMBL" id="KAI7838531.1"/>
    </source>
</evidence>
<protein>
    <recommendedName>
        <fullName evidence="3">F-box domain-containing protein</fullName>
    </recommendedName>
</protein>
<comment type="subcellular location">
    <subcellularLocation>
        <location evidence="1">Cytoplasm</location>
        <location evidence="1">Cytoskeleton</location>
        <location evidence="1">Cilium axoneme</location>
    </subcellularLocation>
</comment>
<dbReference type="InterPro" id="IPR036047">
    <property type="entry name" value="F-box-like_dom_sf"/>
</dbReference>
<dbReference type="CDD" id="cd09917">
    <property type="entry name" value="F-box_SF"/>
    <property type="match status" value="1"/>
</dbReference>
<feature type="domain" description="F-box" evidence="3">
    <location>
        <begin position="7"/>
        <end position="53"/>
    </location>
</feature>
<name>A0AAD5DLS8_9CHLO</name>